<sequence>MLKISRLEWSLYFSQLSNVFTFGEYLLFVVNHHVFITHDYQRWERGDCYRYTLWLFDRSVESSDRILYTNIFTIRIQQCLNIIQLNQYVTYKVANLNDVFCPDGFSPGSFILAQIPHVSRYKDLKDPHTRMTLKNILIVLNSHMYNVGME</sequence>
<dbReference type="EMBL" id="UGHP01000001">
    <property type="protein sequence ID" value="STQ78787.1"/>
    <property type="molecule type" value="Genomic_DNA"/>
</dbReference>
<evidence type="ECO:0000313" key="1">
    <source>
        <dbReference type="EMBL" id="STQ78787.1"/>
    </source>
</evidence>
<gene>
    <name evidence="1" type="ORF">NCTC8105_00828</name>
</gene>
<name>A0A377PEN2_HAFAL</name>
<proteinExistence type="predicted"/>
<dbReference type="AlphaFoldDB" id="A0A377PEN2"/>
<dbReference type="Proteomes" id="UP000254821">
    <property type="component" value="Unassembled WGS sequence"/>
</dbReference>
<organism evidence="1 2">
    <name type="scientific">Hafnia alvei</name>
    <dbReference type="NCBI Taxonomy" id="569"/>
    <lineage>
        <taxon>Bacteria</taxon>
        <taxon>Pseudomonadati</taxon>
        <taxon>Pseudomonadota</taxon>
        <taxon>Gammaproteobacteria</taxon>
        <taxon>Enterobacterales</taxon>
        <taxon>Hafniaceae</taxon>
        <taxon>Hafnia</taxon>
    </lineage>
</organism>
<evidence type="ECO:0000313" key="2">
    <source>
        <dbReference type="Proteomes" id="UP000254821"/>
    </source>
</evidence>
<reference evidence="1 2" key="1">
    <citation type="submission" date="2018-06" db="EMBL/GenBank/DDBJ databases">
        <authorList>
            <consortium name="Pathogen Informatics"/>
            <person name="Doyle S."/>
        </authorList>
    </citation>
    <scope>NUCLEOTIDE SEQUENCE [LARGE SCALE GENOMIC DNA]</scope>
    <source>
        <strain evidence="1 2">NCTC8105</strain>
    </source>
</reference>
<protein>
    <submittedName>
        <fullName evidence="1">Uncharacterized protein</fullName>
    </submittedName>
</protein>
<accession>A0A377PEN2</accession>